<reference evidence="2" key="1">
    <citation type="journal article" date="2019" name="Int. J. Syst. Evol. Microbiol.">
        <title>The Global Catalogue of Microorganisms (GCM) 10K type strain sequencing project: providing services to taxonomists for standard genome sequencing and annotation.</title>
        <authorList>
            <consortium name="The Broad Institute Genomics Platform"/>
            <consortium name="The Broad Institute Genome Sequencing Center for Infectious Disease"/>
            <person name="Wu L."/>
            <person name="Ma J."/>
        </authorList>
    </citation>
    <scope>NUCLEOTIDE SEQUENCE [LARGE SCALE GENOMIC DNA]</scope>
    <source>
        <strain evidence="2">KCTC 52344</strain>
    </source>
</reference>
<evidence type="ECO:0000313" key="2">
    <source>
        <dbReference type="Proteomes" id="UP001597510"/>
    </source>
</evidence>
<dbReference type="RefSeq" id="WP_340236614.1">
    <property type="nucleotide sequence ID" value="NZ_JBBEWC010000006.1"/>
</dbReference>
<dbReference type="EMBL" id="JBHULC010000003">
    <property type="protein sequence ID" value="MFD2519593.1"/>
    <property type="molecule type" value="Genomic_DNA"/>
</dbReference>
<organism evidence="1 2">
    <name type="scientific">Emticicia soli</name>
    <dbReference type="NCBI Taxonomy" id="2027878"/>
    <lineage>
        <taxon>Bacteria</taxon>
        <taxon>Pseudomonadati</taxon>
        <taxon>Bacteroidota</taxon>
        <taxon>Cytophagia</taxon>
        <taxon>Cytophagales</taxon>
        <taxon>Leadbetterellaceae</taxon>
        <taxon>Emticicia</taxon>
    </lineage>
</organism>
<comment type="caution">
    <text evidence="1">The sequence shown here is derived from an EMBL/GenBank/DDBJ whole genome shotgun (WGS) entry which is preliminary data.</text>
</comment>
<evidence type="ECO:0000313" key="1">
    <source>
        <dbReference type="EMBL" id="MFD2519593.1"/>
    </source>
</evidence>
<proteinExistence type="predicted"/>
<keyword evidence="2" id="KW-1185">Reference proteome</keyword>
<sequence>MKKLILLSLVAFMPTQQTNAQKTPYVALDIIKIKNGLWEEALFFFENNWKVYREDAIKQGIISSYQLLINRADSVSNNIILITQYPDSLAYVKSEENFRPILKKLRPNGPIHLNEKQRKDFMEIVVFNGYKVWIDDKEKRK</sequence>
<gene>
    <name evidence="1" type="ORF">ACFSR2_01775</name>
</gene>
<protein>
    <submittedName>
        <fullName evidence="1">Uncharacterized protein</fullName>
    </submittedName>
</protein>
<dbReference type="Proteomes" id="UP001597510">
    <property type="component" value="Unassembled WGS sequence"/>
</dbReference>
<accession>A0ABW5J1H2</accession>
<name>A0ABW5J1H2_9BACT</name>